<dbReference type="OrthoDB" id="2693248at2759"/>
<keyword evidence="3" id="KW-1185">Reference proteome</keyword>
<sequence length="367" mass="41226">MNPYQNVHADVLRATSRVFAALKVIPHLVGPKEVWAPWMARELAEELVQVPEPTIDSPYPKLLGNLCDMLYHYFGRGMTVDMLDFTGVQTQSYDSSGVEYIDFPLDELPEPMGDDLWWKVLPSSGKPLPPFTYDFFNVVVSLRVTPPPPASSHMTQESLDPRKQPPSPSPDVVIVTAPDTIMRPKRKRTAMSGGPKRAKRRIFESSEDESSEDENNVQAEPSTQSRGKDNVDAPIPKAGSVPLQPDRQTNSHSYRFVTTARPAAPYACGPRAPNWDPPGTRDAPALHASRRKPGVALQASVFSIRRPRGKKATQQQDSEVDTLMERFDEICARILDLEKKLAINDEERRLLEERISELEGHVRQLKR</sequence>
<feature type="compositionally biased region" description="Acidic residues" evidence="1">
    <location>
        <begin position="205"/>
        <end position="215"/>
    </location>
</feature>
<feature type="region of interest" description="Disordered" evidence="1">
    <location>
        <begin position="147"/>
        <end position="250"/>
    </location>
</feature>
<evidence type="ECO:0000313" key="3">
    <source>
        <dbReference type="Proteomes" id="UP000053989"/>
    </source>
</evidence>
<dbReference type="AlphaFoldDB" id="A0A0C3D7T0"/>
<organism evidence="2 3">
    <name type="scientific">Scleroderma citrinum Foug A</name>
    <dbReference type="NCBI Taxonomy" id="1036808"/>
    <lineage>
        <taxon>Eukaryota</taxon>
        <taxon>Fungi</taxon>
        <taxon>Dikarya</taxon>
        <taxon>Basidiomycota</taxon>
        <taxon>Agaricomycotina</taxon>
        <taxon>Agaricomycetes</taxon>
        <taxon>Agaricomycetidae</taxon>
        <taxon>Boletales</taxon>
        <taxon>Sclerodermatineae</taxon>
        <taxon>Sclerodermataceae</taxon>
        <taxon>Scleroderma</taxon>
    </lineage>
</organism>
<accession>A0A0C3D7T0</accession>
<dbReference type="HOGENOM" id="CLU_754710_0_0_1"/>
<evidence type="ECO:0000313" key="2">
    <source>
        <dbReference type="EMBL" id="KIM52459.1"/>
    </source>
</evidence>
<feature type="compositionally biased region" description="Polar residues" evidence="1">
    <location>
        <begin position="216"/>
        <end position="225"/>
    </location>
</feature>
<reference evidence="2 3" key="1">
    <citation type="submission" date="2014-04" db="EMBL/GenBank/DDBJ databases">
        <authorList>
            <consortium name="DOE Joint Genome Institute"/>
            <person name="Kuo A."/>
            <person name="Kohler A."/>
            <person name="Nagy L.G."/>
            <person name="Floudas D."/>
            <person name="Copeland A."/>
            <person name="Barry K.W."/>
            <person name="Cichocki N."/>
            <person name="Veneault-Fourrey C."/>
            <person name="LaButti K."/>
            <person name="Lindquist E.A."/>
            <person name="Lipzen A."/>
            <person name="Lundell T."/>
            <person name="Morin E."/>
            <person name="Murat C."/>
            <person name="Sun H."/>
            <person name="Tunlid A."/>
            <person name="Henrissat B."/>
            <person name="Grigoriev I.V."/>
            <person name="Hibbett D.S."/>
            <person name="Martin F."/>
            <person name="Nordberg H.P."/>
            <person name="Cantor M.N."/>
            <person name="Hua S.X."/>
        </authorList>
    </citation>
    <scope>NUCLEOTIDE SEQUENCE [LARGE SCALE GENOMIC DNA]</scope>
    <source>
        <strain evidence="2 3">Foug A</strain>
    </source>
</reference>
<dbReference type="EMBL" id="KN822210">
    <property type="protein sequence ID" value="KIM52459.1"/>
    <property type="molecule type" value="Genomic_DNA"/>
</dbReference>
<reference evidence="3" key="2">
    <citation type="submission" date="2015-01" db="EMBL/GenBank/DDBJ databases">
        <title>Evolutionary Origins and Diversification of the Mycorrhizal Mutualists.</title>
        <authorList>
            <consortium name="DOE Joint Genome Institute"/>
            <consortium name="Mycorrhizal Genomics Consortium"/>
            <person name="Kohler A."/>
            <person name="Kuo A."/>
            <person name="Nagy L.G."/>
            <person name="Floudas D."/>
            <person name="Copeland A."/>
            <person name="Barry K.W."/>
            <person name="Cichocki N."/>
            <person name="Veneault-Fourrey C."/>
            <person name="LaButti K."/>
            <person name="Lindquist E.A."/>
            <person name="Lipzen A."/>
            <person name="Lundell T."/>
            <person name="Morin E."/>
            <person name="Murat C."/>
            <person name="Riley R."/>
            <person name="Ohm R."/>
            <person name="Sun H."/>
            <person name="Tunlid A."/>
            <person name="Henrissat B."/>
            <person name="Grigoriev I.V."/>
            <person name="Hibbett D.S."/>
            <person name="Martin F."/>
        </authorList>
    </citation>
    <scope>NUCLEOTIDE SEQUENCE [LARGE SCALE GENOMIC DNA]</scope>
    <source>
        <strain evidence="3">Foug A</strain>
    </source>
</reference>
<dbReference type="Proteomes" id="UP000053989">
    <property type="component" value="Unassembled WGS sequence"/>
</dbReference>
<gene>
    <name evidence="2" type="ORF">SCLCIDRAFT_32635</name>
</gene>
<evidence type="ECO:0000256" key="1">
    <source>
        <dbReference type="SAM" id="MobiDB-lite"/>
    </source>
</evidence>
<dbReference type="InParanoid" id="A0A0C3D7T0"/>
<proteinExistence type="predicted"/>
<name>A0A0C3D7T0_9AGAM</name>
<protein>
    <submittedName>
        <fullName evidence="2">Uncharacterized protein</fullName>
    </submittedName>
</protein>